<evidence type="ECO:0000313" key="1">
    <source>
        <dbReference type="EMBL" id="MBK8572452.1"/>
    </source>
</evidence>
<dbReference type="EMBL" id="JADKCH010000005">
    <property type="protein sequence ID" value="MBK8572452.1"/>
    <property type="molecule type" value="Genomic_DNA"/>
</dbReference>
<accession>A0A936K7I9</accession>
<evidence type="ECO:0000313" key="2">
    <source>
        <dbReference type="Proteomes" id="UP000709959"/>
    </source>
</evidence>
<sequence length="189" mass="21000">MKSILLAVLISIPILGVPRTEDESSKMQRVHVLVKDDVIGVFVPAGKLVLIFDKGNFVQKEQKGSGGLASPRYFYFEDTNKGTILSGWFEPASRFKGVEEDWAANVKQWQGKPELEPHQITTISESKWNGIMYHTKHPGGVRVHIKAHWVEADTWIDVHLSEAAIGGSEKAEEALKKLLKSTAVKIVGK</sequence>
<organism evidence="1 2">
    <name type="scientific">Candidatus Geothrix odensensis</name>
    <dbReference type="NCBI Taxonomy" id="2954440"/>
    <lineage>
        <taxon>Bacteria</taxon>
        <taxon>Pseudomonadati</taxon>
        <taxon>Acidobacteriota</taxon>
        <taxon>Holophagae</taxon>
        <taxon>Holophagales</taxon>
        <taxon>Holophagaceae</taxon>
        <taxon>Geothrix</taxon>
    </lineage>
</organism>
<protein>
    <submittedName>
        <fullName evidence="1">Uncharacterized protein</fullName>
    </submittedName>
</protein>
<reference evidence="1 2" key="1">
    <citation type="submission" date="2020-10" db="EMBL/GenBank/DDBJ databases">
        <title>Connecting structure to function with the recovery of over 1000 high-quality activated sludge metagenome-assembled genomes encoding full-length rRNA genes using long-read sequencing.</title>
        <authorList>
            <person name="Singleton C.M."/>
            <person name="Petriglieri F."/>
            <person name="Kristensen J.M."/>
            <person name="Kirkegaard R.H."/>
            <person name="Michaelsen T.Y."/>
            <person name="Andersen M.H."/>
            <person name="Karst S.M."/>
            <person name="Dueholm M.S."/>
            <person name="Nielsen P.H."/>
            <person name="Albertsen M."/>
        </authorList>
    </citation>
    <scope>NUCLEOTIDE SEQUENCE [LARGE SCALE GENOMIC DNA]</scope>
    <source>
        <strain evidence="1">OdNE_18-Q3-R46-58_MAXAC.008</strain>
    </source>
</reference>
<dbReference type="Proteomes" id="UP000709959">
    <property type="component" value="Unassembled WGS sequence"/>
</dbReference>
<dbReference type="AlphaFoldDB" id="A0A936K7I9"/>
<gene>
    <name evidence="1" type="ORF">IPN91_07320</name>
</gene>
<proteinExistence type="predicted"/>
<name>A0A936K7I9_9BACT</name>
<comment type="caution">
    <text evidence="1">The sequence shown here is derived from an EMBL/GenBank/DDBJ whole genome shotgun (WGS) entry which is preliminary data.</text>
</comment>